<keyword evidence="3" id="KW-1185">Reference proteome</keyword>
<gene>
    <name evidence="2" type="ORF">HS088_TW16G00441</name>
</gene>
<dbReference type="AlphaFoldDB" id="A0A7J7CIX8"/>
<sequence>MAMEPERSNSRSLHNFSLPLPNWGSCRYLRCVKDSEDLNRSLFINPIHDKLKPDLGFLKKRPRVSVVEERGCIDASAKPWNLRTRRAAACKDGRTASVFVDTKEEKVVVEEKRDDEEKKKKRVKLSVSLLKEEIEEDFAVMLRIRPPRRPKKRARIVQRHLDVRNCFIGVVCSVFVSIFPGLWLKEVTAEAYKVPDVPESSCF</sequence>
<accession>A0A7J7CIX8</accession>
<reference evidence="2 3" key="1">
    <citation type="journal article" date="2020" name="Nat. Commun.">
        <title>Genome of Tripterygium wilfordii and identification of cytochrome P450 involved in triptolide biosynthesis.</title>
        <authorList>
            <person name="Tu L."/>
            <person name="Su P."/>
            <person name="Zhang Z."/>
            <person name="Gao L."/>
            <person name="Wang J."/>
            <person name="Hu T."/>
            <person name="Zhou J."/>
            <person name="Zhang Y."/>
            <person name="Zhao Y."/>
            <person name="Liu Y."/>
            <person name="Song Y."/>
            <person name="Tong Y."/>
            <person name="Lu Y."/>
            <person name="Yang J."/>
            <person name="Xu C."/>
            <person name="Jia M."/>
            <person name="Peters R.J."/>
            <person name="Huang L."/>
            <person name="Gao W."/>
        </authorList>
    </citation>
    <scope>NUCLEOTIDE SEQUENCE [LARGE SCALE GENOMIC DNA]</scope>
    <source>
        <strain evidence="3">cv. XIE 37</strain>
        <tissue evidence="2">Leaf</tissue>
    </source>
</reference>
<dbReference type="PANTHER" id="PTHR33130:SF43">
    <property type="entry name" value="OS01G0688600 PROTEIN"/>
    <property type="match status" value="1"/>
</dbReference>
<protein>
    <submittedName>
        <fullName evidence="2">Uncharacterized protein</fullName>
    </submittedName>
</protein>
<dbReference type="EMBL" id="JAAARO010000016">
    <property type="protein sequence ID" value="KAF5734000.1"/>
    <property type="molecule type" value="Genomic_DNA"/>
</dbReference>
<dbReference type="InterPro" id="IPR012438">
    <property type="entry name" value="DUF1639"/>
</dbReference>
<keyword evidence="1" id="KW-0812">Transmembrane</keyword>
<keyword evidence="1" id="KW-0472">Membrane</keyword>
<feature type="transmembrane region" description="Helical" evidence="1">
    <location>
        <begin position="161"/>
        <end position="183"/>
    </location>
</feature>
<proteinExistence type="predicted"/>
<dbReference type="Pfam" id="PF07797">
    <property type="entry name" value="DUF1639"/>
    <property type="match status" value="1"/>
</dbReference>
<dbReference type="Proteomes" id="UP000593562">
    <property type="component" value="Unassembled WGS sequence"/>
</dbReference>
<keyword evidence="1" id="KW-1133">Transmembrane helix</keyword>
<comment type="caution">
    <text evidence="2">The sequence shown here is derived from an EMBL/GenBank/DDBJ whole genome shotgun (WGS) entry which is preliminary data.</text>
</comment>
<evidence type="ECO:0000256" key="1">
    <source>
        <dbReference type="SAM" id="Phobius"/>
    </source>
</evidence>
<dbReference type="InParanoid" id="A0A7J7CIX8"/>
<dbReference type="PANTHER" id="PTHR33130">
    <property type="entry name" value="PUTATIVE (DUF1639)-RELATED"/>
    <property type="match status" value="1"/>
</dbReference>
<evidence type="ECO:0000313" key="2">
    <source>
        <dbReference type="EMBL" id="KAF5734000.1"/>
    </source>
</evidence>
<name>A0A7J7CIX8_TRIWF</name>
<evidence type="ECO:0000313" key="3">
    <source>
        <dbReference type="Proteomes" id="UP000593562"/>
    </source>
</evidence>
<organism evidence="2 3">
    <name type="scientific">Tripterygium wilfordii</name>
    <name type="common">Thunder God vine</name>
    <dbReference type="NCBI Taxonomy" id="458696"/>
    <lineage>
        <taxon>Eukaryota</taxon>
        <taxon>Viridiplantae</taxon>
        <taxon>Streptophyta</taxon>
        <taxon>Embryophyta</taxon>
        <taxon>Tracheophyta</taxon>
        <taxon>Spermatophyta</taxon>
        <taxon>Magnoliopsida</taxon>
        <taxon>eudicotyledons</taxon>
        <taxon>Gunneridae</taxon>
        <taxon>Pentapetalae</taxon>
        <taxon>rosids</taxon>
        <taxon>fabids</taxon>
        <taxon>Celastrales</taxon>
        <taxon>Celastraceae</taxon>
        <taxon>Tripterygium</taxon>
    </lineage>
</organism>